<dbReference type="Gene3D" id="1.10.260.40">
    <property type="entry name" value="lambda repressor-like DNA-binding domains"/>
    <property type="match status" value="1"/>
</dbReference>
<feature type="domain" description="HTH cro/C1-type" evidence="2">
    <location>
        <begin position="5"/>
        <end position="59"/>
    </location>
</feature>
<dbReference type="CDD" id="cd00093">
    <property type="entry name" value="HTH_XRE"/>
    <property type="match status" value="1"/>
</dbReference>
<dbReference type="InterPro" id="IPR011051">
    <property type="entry name" value="RmlC_Cupin_sf"/>
</dbReference>
<dbReference type="SUPFAM" id="SSF51182">
    <property type="entry name" value="RmlC-like cupins"/>
    <property type="match status" value="1"/>
</dbReference>
<sequence length="178" mass="19341">MGEQIQRLRSERKMTLDELSRAAGVSKSMLSEIERDKANPTIAVAWRLTNALGVKLDSLFVAPRAPDAITVAGPHDIPTLHGHEAGYQLRVWGPIELAGHFEWYELTLKPGGALVSAAHEPGTREHLTVLQGTIEVEAGDAHERLKAADTARYIGDQPHAIRNVGKGEARALLIVIHG</sequence>
<name>A0A4P7CX81_9BURK</name>
<keyword evidence="4" id="KW-1185">Reference proteome</keyword>
<dbReference type="CDD" id="cd02209">
    <property type="entry name" value="cupin_XRE_C"/>
    <property type="match status" value="1"/>
</dbReference>
<dbReference type="Gene3D" id="2.60.120.10">
    <property type="entry name" value="Jelly Rolls"/>
    <property type="match status" value="1"/>
</dbReference>
<dbReference type="EMBL" id="CP038149">
    <property type="protein sequence ID" value="QBR00836.1"/>
    <property type="molecule type" value="Genomic_DNA"/>
</dbReference>
<evidence type="ECO:0000256" key="1">
    <source>
        <dbReference type="ARBA" id="ARBA00023125"/>
    </source>
</evidence>
<dbReference type="InterPro" id="IPR013096">
    <property type="entry name" value="Cupin_2"/>
</dbReference>
<dbReference type="InterPro" id="IPR010982">
    <property type="entry name" value="Lambda_DNA-bd_dom_sf"/>
</dbReference>
<dbReference type="PROSITE" id="PS50943">
    <property type="entry name" value="HTH_CROC1"/>
    <property type="match status" value="1"/>
</dbReference>
<dbReference type="Proteomes" id="UP000295727">
    <property type="component" value="Chromosome 2"/>
</dbReference>
<dbReference type="PANTHER" id="PTHR46797:SF1">
    <property type="entry name" value="METHYLPHOSPHONATE SYNTHASE"/>
    <property type="match status" value="1"/>
</dbReference>
<proteinExistence type="predicted"/>
<accession>A0A4P7CX81</accession>
<dbReference type="InterPro" id="IPR014710">
    <property type="entry name" value="RmlC-like_jellyroll"/>
</dbReference>
<dbReference type="AlphaFoldDB" id="A0A4P7CX81"/>
<protein>
    <submittedName>
        <fullName evidence="3">XRE family transcriptional regulator</fullName>
    </submittedName>
</protein>
<dbReference type="GO" id="GO:0003700">
    <property type="term" value="F:DNA-binding transcription factor activity"/>
    <property type="evidence" value="ECO:0007669"/>
    <property type="project" value="TreeGrafter"/>
</dbReference>
<dbReference type="GO" id="GO:0005829">
    <property type="term" value="C:cytosol"/>
    <property type="evidence" value="ECO:0007669"/>
    <property type="project" value="TreeGrafter"/>
</dbReference>
<dbReference type="InterPro" id="IPR050807">
    <property type="entry name" value="TransReg_Diox_bact_type"/>
</dbReference>
<reference evidence="3 4" key="1">
    <citation type="submission" date="2019-03" db="EMBL/GenBank/DDBJ databases">
        <title>Paraburkholderia sp. 7MH5, isolated from subtropical forest soil.</title>
        <authorList>
            <person name="Gao Z.-H."/>
            <person name="Qiu L.-H."/>
        </authorList>
    </citation>
    <scope>NUCLEOTIDE SEQUENCE [LARGE SCALE GENOMIC DNA]</scope>
    <source>
        <strain evidence="3 4">7MH5</strain>
    </source>
</reference>
<dbReference type="OrthoDB" id="73827at2"/>
<evidence type="ECO:0000313" key="4">
    <source>
        <dbReference type="Proteomes" id="UP000295727"/>
    </source>
</evidence>
<dbReference type="KEGG" id="ppai:E1956_24820"/>
<evidence type="ECO:0000259" key="2">
    <source>
        <dbReference type="PROSITE" id="PS50943"/>
    </source>
</evidence>
<dbReference type="InterPro" id="IPR001387">
    <property type="entry name" value="Cro/C1-type_HTH"/>
</dbReference>
<gene>
    <name evidence="3" type="ORF">E1956_24820</name>
</gene>
<dbReference type="SMART" id="SM00530">
    <property type="entry name" value="HTH_XRE"/>
    <property type="match status" value="1"/>
</dbReference>
<dbReference type="SUPFAM" id="SSF47413">
    <property type="entry name" value="lambda repressor-like DNA-binding domains"/>
    <property type="match status" value="1"/>
</dbReference>
<organism evidence="3 4">
    <name type="scientific">Paraburkholderia pallida</name>
    <dbReference type="NCBI Taxonomy" id="2547399"/>
    <lineage>
        <taxon>Bacteria</taxon>
        <taxon>Pseudomonadati</taxon>
        <taxon>Pseudomonadota</taxon>
        <taxon>Betaproteobacteria</taxon>
        <taxon>Burkholderiales</taxon>
        <taxon>Burkholderiaceae</taxon>
        <taxon>Paraburkholderia</taxon>
    </lineage>
</organism>
<dbReference type="Pfam" id="PF01381">
    <property type="entry name" value="HTH_3"/>
    <property type="match status" value="1"/>
</dbReference>
<keyword evidence="1" id="KW-0238">DNA-binding</keyword>
<dbReference type="GO" id="GO:0003677">
    <property type="term" value="F:DNA binding"/>
    <property type="evidence" value="ECO:0007669"/>
    <property type="project" value="UniProtKB-KW"/>
</dbReference>
<dbReference type="PANTHER" id="PTHR46797">
    <property type="entry name" value="HTH-TYPE TRANSCRIPTIONAL REGULATOR"/>
    <property type="match status" value="1"/>
</dbReference>
<evidence type="ECO:0000313" key="3">
    <source>
        <dbReference type="EMBL" id="QBR00836.1"/>
    </source>
</evidence>
<dbReference type="Pfam" id="PF07883">
    <property type="entry name" value="Cupin_2"/>
    <property type="match status" value="1"/>
</dbReference>